<feature type="domain" description="Serine aminopeptidase S33" evidence="2">
    <location>
        <begin position="39"/>
        <end position="154"/>
    </location>
</feature>
<dbReference type="EMBL" id="UOEB01000221">
    <property type="protein sequence ID" value="VAV85396.1"/>
    <property type="molecule type" value="Genomic_DNA"/>
</dbReference>
<gene>
    <name evidence="3" type="ORF">MNBD_BACTEROID02-370</name>
</gene>
<dbReference type="InterPro" id="IPR029058">
    <property type="entry name" value="AB_hydrolase_fold"/>
</dbReference>
<protein>
    <recommendedName>
        <fullName evidence="2">Serine aminopeptidase S33 domain-containing protein</fullName>
    </recommendedName>
</protein>
<proteinExistence type="predicted"/>
<accession>A0A3B0R8N9</accession>
<dbReference type="InterPro" id="IPR022742">
    <property type="entry name" value="Hydrolase_4"/>
</dbReference>
<keyword evidence="1" id="KW-1133">Transmembrane helix</keyword>
<dbReference type="AlphaFoldDB" id="A0A3B0R8N9"/>
<evidence type="ECO:0000313" key="3">
    <source>
        <dbReference type="EMBL" id="VAV85396.1"/>
    </source>
</evidence>
<dbReference type="Pfam" id="PF12146">
    <property type="entry name" value="Hydrolase_4"/>
    <property type="match status" value="1"/>
</dbReference>
<keyword evidence="1" id="KW-0472">Membrane</keyword>
<dbReference type="PIRSF" id="PIRSF037442">
    <property type="entry name" value="UCP037442_abhydr"/>
    <property type="match status" value="1"/>
</dbReference>
<reference evidence="3" key="1">
    <citation type="submission" date="2018-06" db="EMBL/GenBank/DDBJ databases">
        <authorList>
            <person name="Zhirakovskaya E."/>
        </authorList>
    </citation>
    <scope>NUCLEOTIDE SEQUENCE</scope>
</reference>
<feature type="transmembrane region" description="Helical" evidence="1">
    <location>
        <begin position="153"/>
        <end position="173"/>
    </location>
</feature>
<dbReference type="InterPro" id="IPR017208">
    <property type="entry name" value="UCP037442_abhydr"/>
</dbReference>
<dbReference type="SUPFAM" id="SSF53474">
    <property type="entry name" value="alpha/beta-Hydrolases"/>
    <property type="match status" value="1"/>
</dbReference>
<sequence>MSNPKGFHISTPLGHQLGISVFYPKLSNHKSIVISSATGVLQQYYYQFASYFSEIGYTVYTFDYSGIGKSDSSIKNLKQNKINLASWGENDQASIIDYAKTQYPSHEIILITHSIGGQIIAFNKNINLVNAIITVASQSGYWKHWKGFERFKMLIFWTVLIPILTPLFGYFPAKKMHLFENLPKRMTNQWRRWGIHKDYMLCEFNFEDLEFKNFNKNMLALSFSKDEYASKAAVDWLANQFVNSKVDRRHIISEELSIPNIGHFGFFRERFKDSLWKMTHSWIEDCL</sequence>
<evidence type="ECO:0000256" key="1">
    <source>
        <dbReference type="SAM" id="Phobius"/>
    </source>
</evidence>
<keyword evidence="1" id="KW-0812">Transmembrane</keyword>
<name>A0A3B0R8N9_9ZZZZ</name>
<dbReference type="Gene3D" id="3.40.50.1820">
    <property type="entry name" value="alpha/beta hydrolase"/>
    <property type="match status" value="1"/>
</dbReference>
<evidence type="ECO:0000259" key="2">
    <source>
        <dbReference type="Pfam" id="PF12146"/>
    </source>
</evidence>
<organism evidence="3">
    <name type="scientific">hydrothermal vent metagenome</name>
    <dbReference type="NCBI Taxonomy" id="652676"/>
    <lineage>
        <taxon>unclassified sequences</taxon>
        <taxon>metagenomes</taxon>
        <taxon>ecological metagenomes</taxon>
    </lineage>
</organism>